<keyword evidence="1" id="KW-1133">Transmembrane helix</keyword>
<evidence type="ECO:0000313" key="3">
    <source>
        <dbReference type="RefSeq" id="XP_026734777.1"/>
    </source>
</evidence>
<dbReference type="Proteomes" id="UP000322000">
    <property type="component" value="Chromosome 11"/>
</dbReference>
<dbReference type="GeneID" id="113498833"/>
<keyword evidence="2" id="KW-1185">Reference proteome</keyword>
<dbReference type="InParanoid" id="A0A7E5W2P8"/>
<dbReference type="OrthoDB" id="7477989at2759"/>
<protein>
    <submittedName>
        <fullName evidence="3">Uncharacterized protein LOC113498833</fullName>
    </submittedName>
</protein>
<feature type="transmembrane region" description="Helical" evidence="1">
    <location>
        <begin position="400"/>
        <end position="424"/>
    </location>
</feature>
<organism evidence="2 3">
    <name type="scientific">Trichoplusia ni</name>
    <name type="common">Cabbage looper</name>
    <dbReference type="NCBI Taxonomy" id="7111"/>
    <lineage>
        <taxon>Eukaryota</taxon>
        <taxon>Metazoa</taxon>
        <taxon>Ecdysozoa</taxon>
        <taxon>Arthropoda</taxon>
        <taxon>Hexapoda</taxon>
        <taxon>Insecta</taxon>
        <taxon>Pterygota</taxon>
        <taxon>Neoptera</taxon>
        <taxon>Endopterygota</taxon>
        <taxon>Lepidoptera</taxon>
        <taxon>Glossata</taxon>
        <taxon>Ditrysia</taxon>
        <taxon>Noctuoidea</taxon>
        <taxon>Noctuidae</taxon>
        <taxon>Plusiinae</taxon>
        <taxon>Trichoplusia</taxon>
    </lineage>
</organism>
<evidence type="ECO:0000256" key="1">
    <source>
        <dbReference type="SAM" id="Phobius"/>
    </source>
</evidence>
<dbReference type="RefSeq" id="XP_026734777.1">
    <property type="nucleotide sequence ID" value="XM_026878976.1"/>
</dbReference>
<sequence>MSTVWKCDFQRIYTAGTNDTVKSKNGKKYCAHFIVFQIHVKGAKKASFTVNNWNLETQTSEQLSTKYDGEIDYQYSDGGLIFLRANSSTGSNRLKYYDDKGTLLFQTDEMNSTIKFRSVLTARNNYFYVECEHYSTEPPDTYYYRIKLVLKNPEEEDEEIKVLVNGLTLAPKITYSKNTRTYNYFYEYGFENNLDVIYENNKNVKGSIGLKVDKNILLADTSSVSNTSEQYSVMKKQMSTDKLNGKTVLCRYVHDNNNIVLVSLLFQNGLFGNSGARILGLPEKNIQYEYTKSSRNYSMTYSYTLNEIVNLSCISNWSIATIEKIVWRDINNNTTMIPNESYGTVVASLSFKLTAEYNNTYIRCEVRNHHSIVTNIVDVFLQLKPINEVLSLITDESQPLIIVGGSIAAMFAIVIAIIALYWWARSRKISNEDNYENFSNDSISPAYGSQWENHYEDPSKVNQTIRHSEVPTETHYTEIDYFFINREGTTLRDHYDHLDRNSSNPSNSTSEVIFRNNCREERNYSISNCNIGFKNNSIYTTDQQTDNNVHCLNVNNHGYSNTKSC</sequence>
<gene>
    <name evidence="3" type="primary">LOC113498833</name>
</gene>
<keyword evidence="1" id="KW-0812">Transmembrane</keyword>
<evidence type="ECO:0000313" key="2">
    <source>
        <dbReference type="Proteomes" id="UP000322000"/>
    </source>
</evidence>
<reference evidence="3" key="1">
    <citation type="submission" date="2025-08" db="UniProtKB">
        <authorList>
            <consortium name="RefSeq"/>
        </authorList>
    </citation>
    <scope>IDENTIFICATION</scope>
</reference>
<keyword evidence="1" id="KW-0472">Membrane</keyword>
<dbReference type="AlphaFoldDB" id="A0A7E5W2P8"/>
<dbReference type="KEGG" id="tnl:113498833"/>
<proteinExistence type="predicted"/>
<name>A0A7E5W2P8_TRINI</name>
<accession>A0A7E5W2P8</accession>